<sequence>MNETVDARIVELLHTIRPWFSQEDALLIDLAKHQPDARLAIAAALLESGQEKEAEMLLESIAAIGDGCRPGQEESVFRAMIELAYLRMEQLKYDEAEDLLWKARSHEGAADRPDFTKTDVSLLIAECRFGQGFIQDAIDRAEEVLRKQQHDRAEPETLSRTYQQLGWFTLHKANVPAAMAYMKQAMKLAPSLDQALVDEGLEAERKGDFEKALEYYFDSIRLEL</sequence>
<dbReference type="AlphaFoldDB" id="A0A329MJ24"/>
<comment type="caution">
    <text evidence="1">The sequence shown here is derived from an EMBL/GenBank/DDBJ whole genome shotgun (WGS) entry which is preliminary data.</text>
</comment>
<proteinExistence type="predicted"/>
<dbReference type="Gene3D" id="1.25.40.10">
    <property type="entry name" value="Tetratricopeptide repeat domain"/>
    <property type="match status" value="1"/>
</dbReference>
<dbReference type="OrthoDB" id="2613348at2"/>
<dbReference type="EMBL" id="QMFB01000010">
    <property type="protein sequence ID" value="RAV19839.1"/>
    <property type="molecule type" value="Genomic_DNA"/>
</dbReference>
<keyword evidence="2" id="KW-1185">Reference proteome</keyword>
<evidence type="ECO:0000313" key="1">
    <source>
        <dbReference type="EMBL" id="RAV19839.1"/>
    </source>
</evidence>
<dbReference type="InterPro" id="IPR011990">
    <property type="entry name" value="TPR-like_helical_dom_sf"/>
</dbReference>
<protein>
    <submittedName>
        <fullName evidence="1">Uncharacterized protein</fullName>
    </submittedName>
</protein>
<reference evidence="1 2" key="1">
    <citation type="journal article" date="2009" name="Int. J. Syst. Evol. Microbiol.">
        <title>Paenibacillus contaminans sp. nov., isolated from a contaminated laboratory plate.</title>
        <authorList>
            <person name="Chou J.H."/>
            <person name="Lee J.H."/>
            <person name="Lin M.C."/>
            <person name="Chang P.S."/>
            <person name="Arun A.B."/>
            <person name="Young C.C."/>
            <person name="Chen W.M."/>
        </authorList>
    </citation>
    <scope>NUCLEOTIDE SEQUENCE [LARGE SCALE GENOMIC DNA]</scope>
    <source>
        <strain evidence="1 2">CKOBP-6</strain>
    </source>
</reference>
<evidence type="ECO:0000313" key="2">
    <source>
        <dbReference type="Proteomes" id="UP000250369"/>
    </source>
</evidence>
<dbReference type="RefSeq" id="WP_113032269.1">
    <property type="nucleotide sequence ID" value="NZ_QMFB01000010.1"/>
</dbReference>
<dbReference type="Proteomes" id="UP000250369">
    <property type="component" value="Unassembled WGS sequence"/>
</dbReference>
<accession>A0A329MJ24</accession>
<dbReference type="SUPFAM" id="SSF48452">
    <property type="entry name" value="TPR-like"/>
    <property type="match status" value="1"/>
</dbReference>
<name>A0A329MJ24_9BACL</name>
<organism evidence="1 2">
    <name type="scientific">Paenibacillus contaminans</name>
    <dbReference type="NCBI Taxonomy" id="450362"/>
    <lineage>
        <taxon>Bacteria</taxon>
        <taxon>Bacillati</taxon>
        <taxon>Bacillota</taxon>
        <taxon>Bacilli</taxon>
        <taxon>Bacillales</taxon>
        <taxon>Paenibacillaceae</taxon>
        <taxon>Paenibacillus</taxon>
    </lineage>
</organism>
<gene>
    <name evidence="1" type="ORF">DQG23_18060</name>
</gene>